<sequence length="80" mass="8551">MAIIALIAGLLGSVSGTVVLWIAFQNNNQGEYFDPLTGQVDIVYSAELFAAVSLPVAVAVFAVLALGLWLWRQIKTRAGM</sequence>
<evidence type="ECO:0000313" key="3">
    <source>
        <dbReference type="Proteomes" id="UP001499951"/>
    </source>
</evidence>
<dbReference type="RefSeq" id="WP_166931132.1">
    <property type="nucleotide sequence ID" value="NZ_BAAADD010000001.1"/>
</dbReference>
<keyword evidence="1" id="KW-1133">Transmembrane helix</keyword>
<proteinExistence type="predicted"/>
<dbReference type="Proteomes" id="UP001499951">
    <property type="component" value="Unassembled WGS sequence"/>
</dbReference>
<gene>
    <name evidence="2" type="ORF">GCM10008942_04530</name>
</gene>
<dbReference type="EMBL" id="BAAADD010000001">
    <property type="protein sequence ID" value="GAA0559143.1"/>
    <property type="molecule type" value="Genomic_DNA"/>
</dbReference>
<accession>A0ABN1E4U0</accession>
<keyword evidence="3" id="KW-1185">Reference proteome</keyword>
<feature type="transmembrane region" description="Helical" evidence="1">
    <location>
        <begin position="48"/>
        <end position="71"/>
    </location>
</feature>
<comment type="caution">
    <text evidence="2">The sequence shown here is derived from an EMBL/GenBank/DDBJ whole genome shotgun (WGS) entry which is preliminary data.</text>
</comment>
<reference evidence="2 3" key="1">
    <citation type="journal article" date="2019" name="Int. J. Syst. Evol. Microbiol.">
        <title>The Global Catalogue of Microorganisms (GCM) 10K type strain sequencing project: providing services to taxonomists for standard genome sequencing and annotation.</title>
        <authorList>
            <consortium name="The Broad Institute Genomics Platform"/>
            <consortium name="The Broad Institute Genome Sequencing Center for Infectious Disease"/>
            <person name="Wu L."/>
            <person name="Ma J."/>
        </authorList>
    </citation>
    <scope>NUCLEOTIDE SEQUENCE [LARGE SCALE GENOMIC DNA]</scope>
    <source>
        <strain evidence="2 3">JCM 15089</strain>
    </source>
</reference>
<evidence type="ECO:0000256" key="1">
    <source>
        <dbReference type="SAM" id="Phobius"/>
    </source>
</evidence>
<evidence type="ECO:0000313" key="2">
    <source>
        <dbReference type="EMBL" id="GAA0559143.1"/>
    </source>
</evidence>
<keyword evidence="1" id="KW-0812">Transmembrane</keyword>
<protein>
    <submittedName>
        <fullName evidence="2">Uncharacterized protein</fullName>
    </submittedName>
</protein>
<name>A0ABN1E4U0_9PROT</name>
<keyword evidence="1" id="KW-0472">Membrane</keyword>
<organism evidence="2 3">
    <name type="scientific">Rhizomicrobium electricum</name>
    <dbReference type="NCBI Taxonomy" id="480070"/>
    <lineage>
        <taxon>Bacteria</taxon>
        <taxon>Pseudomonadati</taxon>
        <taxon>Pseudomonadota</taxon>
        <taxon>Alphaproteobacteria</taxon>
        <taxon>Micropepsales</taxon>
        <taxon>Micropepsaceae</taxon>
        <taxon>Rhizomicrobium</taxon>
    </lineage>
</organism>